<reference evidence="1 2" key="1">
    <citation type="submission" date="2019-06" db="EMBL/GenBank/DDBJ databases">
        <title>Genome sequencing of plant associated microbes to promote plant fitness in Sorghum bicolor and Oryza sativa.</title>
        <authorList>
            <person name="Coleman-Derr D."/>
        </authorList>
    </citation>
    <scope>NUCLEOTIDE SEQUENCE [LARGE SCALE GENOMIC DNA]</scope>
    <source>
        <strain evidence="1 2">KV-663</strain>
    </source>
</reference>
<dbReference type="EMBL" id="VFPM01000003">
    <property type="protein sequence ID" value="TQM57887.1"/>
    <property type="molecule type" value="Genomic_DNA"/>
</dbReference>
<name>A0A543HHX7_9MICO</name>
<protein>
    <submittedName>
        <fullName evidence="1">Uncharacterized protein</fullName>
    </submittedName>
</protein>
<evidence type="ECO:0000313" key="1">
    <source>
        <dbReference type="EMBL" id="TQM57887.1"/>
    </source>
</evidence>
<keyword evidence="2" id="KW-1185">Reference proteome</keyword>
<sequence>MNRTMDLLSIGRMGRLAHAVLVTLMALVAVSGCVAPATDSGAYRQNATAALRSALGEARTGALAVQARLDGKVTNAFVDTVVTQSESALGPIEDSFGSVDPPSRRDDELRDHVGTMLSDTADALSAARIAVRREDRAGMRASVRELARLGNQLDQAQQALS</sequence>
<comment type="caution">
    <text evidence="1">The sequence shown here is derived from an EMBL/GenBank/DDBJ whole genome shotgun (WGS) entry which is preliminary data.</text>
</comment>
<dbReference type="PROSITE" id="PS51257">
    <property type="entry name" value="PROKAR_LIPOPROTEIN"/>
    <property type="match status" value="1"/>
</dbReference>
<dbReference type="Proteomes" id="UP000316747">
    <property type="component" value="Unassembled WGS sequence"/>
</dbReference>
<evidence type="ECO:0000313" key="2">
    <source>
        <dbReference type="Proteomes" id="UP000316747"/>
    </source>
</evidence>
<proteinExistence type="predicted"/>
<accession>A0A543HHX7</accession>
<dbReference type="AlphaFoldDB" id="A0A543HHX7"/>
<organism evidence="1 2">
    <name type="scientific">Humibacillus xanthopallidus</name>
    <dbReference type="NCBI Taxonomy" id="412689"/>
    <lineage>
        <taxon>Bacteria</taxon>
        <taxon>Bacillati</taxon>
        <taxon>Actinomycetota</taxon>
        <taxon>Actinomycetes</taxon>
        <taxon>Micrococcales</taxon>
        <taxon>Intrasporangiaceae</taxon>
        <taxon>Humibacillus</taxon>
    </lineage>
</organism>
<gene>
    <name evidence="1" type="ORF">FBY41_3225</name>
</gene>